<evidence type="ECO:0000313" key="2">
    <source>
        <dbReference type="Proteomes" id="UP000054217"/>
    </source>
</evidence>
<proteinExistence type="predicted"/>
<dbReference type="STRING" id="870435.A0A0C3NXI1"/>
<evidence type="ECO:0000313" key="1">
    <source>
        <dbReference type="EMBL" id="KIO05545.1"/>
    </source>
</evidence>
<dbReference type="EMBL" id="KN831966">
    <property type="protein sequence ID" value="KIO05545.1"/>
    <property type="molecule type" value="Genomic_DNA"/>
</dbReference>
<sequence>MHDVNYTLLQYDQAGRPDFPPLLRVVLRHPEFTHEQALETLEREWENQQQARARLQPDPLQLAFDTGKMVPTIPRIRPSEYMIICLEAFKHVSLRFFTREGLKGVAGLVDSKHDKPDNDLSFIEFLFAKNYFLAQLKLTKWPARVIDAFHRFFFYIETHELRLEEECGKRVLIHCKSSEG</sequence>
<gene>
    <name evidence="1" type="ORF">M404DRAFT_512007</name>
</gene>
<dbReference type="Proteomes" id="UP000054217">
    <property type="component" value="Unassembled WGS sequence"/>
</dbReference>
<name>A0A0C3NXI1_PISTI</name>
<dbReference type="HOGENOM" id="CLU_1548249_0_0_1"/>
<dbReference type="AlphaFoldDB" id="A0A0C3NXI1"/>
<dbReference type="InParanoid" id="A0A0C3NXI1"/>
<organism evidence="1 2">
    <name type="scientific">Pisolithus tinctorius Marx 270</name>
    <dbReference type="NCBI Taxonomy" id="870435"/>
    <lineage>
        <taxon>Eukaryota</taxon>
        <taxon>Fungi</taxon>
        <taxon>Dikarya</taxon>
        <taxon>Basidiomycota</taxon>
        <taxon>Agaricomycotina</taxon>
        <taxon>Agaricomycetes</taxon>
        <taxon>Agaricomycetidae</taxon>
        <taxon>Boletales</taxon>
        <taxon>Sclerodermatineae</taxon>
        <taxon>Pisolithaceae</taxon>
        <taxon>Pisolithus</taxon>
    </lineage>
</organism>
<keyword evidence="2" id="KW-1185">Reference proteome</keyword>
<accession>A0A0C3NXI1</accession>
<reference evidence="2" key="2">
    <citation type="submission" date="2015-01" db="EMBL/GenBank/DDBJ databases">
        <title>Evolutionary Origins and Diversification of the Mycorrhizal Mutualists.</title>
        <authorList>
            <consortium name="DOE Joint Genome Institute"/>
            <consortium name="Mycorrhizal Genomics Consortium"/>
            <person name="Kohler A."/>
            <person name="Kuo A."/>
            <person name="Nagy L.G."/>
            <person name="Floudas D."/>
            <person name="Copeland A."/>
            <person name="Barry K.W."/>
            <person name="Cichocki N."/>
            <person name="Veneault-Fourrey C."/>
            <person name="LaButti K."/>
            <person name="Lindquist E.A."/>
            <person name="Lipzen A."/>
            <person name="Lundell T."/>
            <person name="Morin E."/>
            <person name="Murat C."/>
            <person name="Riley R."/>
            <person name="Ohm R."/>
            <person name="Sun H."/>
            <person name="Tunlid A."/>
            <person name="Henrissat B."/>
            <person name="Grigoriev I.V."/>
            <person name="Hibbett D.S."/>
            <person name="Martin F."/>
        </authorList>
    </citation>
    <scope>NUCLEOTIDE SEQUENCE [LARGE SCALE GENOMIC DNA]</scope>
    <source>
        <strain evidence="2">Marx 270</strain>
    </source>
</reference>
<reference evidence="1 2" key="1">
    <citation type="submission" date="2014-04" db="EMBL/GenBank/DDBJ databases">
        <authorList>
            <consortium name="DOE Joint Genome Institute"/>
            <person name="Kuo A."/>
            <person name="Kohler A."/>
            <person name="Costa M.D."/>
            <person name="Nagy L.G."/>
            <person name="Floudas D."/>
            <person name="Copeland A."/>
            <person name="Barry K.W."/>
            <person name="Cichocki N."/>
            <person name="Veneault-Fourrey C."/>
            <person name="LaButti K."/>
            <person name="Lindquist E.A."/>
            <person name="Lipzen A."/>
            <person name="Lundell T."/>
            <person name="Morin E."/>
            <person name="Murat C."/>
            <person name="Sun H."/>
            <person name="Tunlid A."/>
            <person name="Henrissat B."/>
            <person name="Grigoriev I.V."/>
            <person name="Hibbett D.S."/>
            <person name="Martin F."/>
            <person name="Nordberg H.P."/>
            <person name="Cantor M.N."/>
            <person name="Hua S.X."/>
        </authorList>
    </citation>
    <scope>NUCLEOTIDE SEQUENCE [LARGE SCALE GENOMIC DNA]</scope>
    <source>
        <strain evidence="1 2">Marx 270</strain>
    </source>
</reference>
<protein>
    <submittedName>
        <fullName evidence="1">Uncharacterized protein</fullName>
    </submittedName>
</protein>